<evidence type="ECO:0000313" key="3">
    <source>
        <dbReference type="Proteomes" id="UP000728032"/>
    </source>
</evidence>
<reference evidence="2" key="1">
    <citation type="submission" date="2020-11" db="EMBL/GenBank/DDBJ databases">
        <authorList>
            <person name="Tran Van P."/>
        </authorList>
    </citation>
    <scope>NUCLEOTIDE SEQUENCE</scope>
</reference>
<organism evidence="2">
    <name type="scientific">Oppiella nova</name>
    <dbReference type="NCBI Taxonomy" id="334625"/>
    <lineage>
        <taxon>Eukaryota</taxon>
        <taxon>Metazoa</taxon>
        <taxon>Ecdysozoa</taxon>
        <taxon>Arthropoda</taxon>
        <taxon>Chelicerata</taxon>
        <taxon>Arachnida</taxon>
        <taxon>Acari</taxon>
        <taxon>Acariformes</taxon>
        <taxon>Sarcoptiformes</taxon>
        <taxon>Oribatida</taxon>
        <taxon>Brachypylina</taxon>
        <taxon>Oppioidea</taxon>
        <taxon>Oppiidae</taxon>
        <taxon>Oppiella</taxon>
    </lineage>
</organism>
<feature type="transmembrane region" description="Helical" evidence="1">
    <location>
        <begin position="33"/>
        <end position="52"/>
    </location>
</feature>
<dbReference type="AlphaFoldDB" id="A0A7R9QBG8"/>
<keyword evidence="1" id="KW-0472">Membrane</keyword>
<evidence type="ECO:0000313" key="2">
    <source>
        <dbReference type="EMBL" id="CAD7639409.1"/>
    </source>
</evidence>
<dbReference type="Proteomes" id="UP000728032">
    <property type="component" value="Unassembled WGS sequence"/>
</dbReference>
<gene>
    <name evidence="2" type="ORF">ONB1V03_LOCUS1967</name>
</gene>
<sequence length="102" mass="11752">MDVLTGFHSDLRIAVPIGGQVCVQFVNDLRMDFWANLSIVSVFLLLLTLLYASEQFRKLWFSWFYTIFCTSVIKRGGNAIRAKLFEKLSRFESSDCSQELDS</sequence>
<proteinExistence type="predicted"/>
<keyword evidence="1" id="KW-0812">Transmembrane</keyword>
<evidence type="ECO:0000256" key="1">
    <source>
        <dbReference type="SAM" id="Phobius"/>
    </source>
</evidence>
<keyword evidence="1" id="KW-1133">Transmembrane helix</keyword>
<dbReference type="EMBL" id="OC915235">
    <property type="protein sequence ID" value="CAD7639409.1"/>
    <property type="molecule type" value="Genomic_DNA"/>
</dbReference>
<protein>
    <submittedName>
        <fullName evidence="2">Uncharacterized protein</fullName>
    </submittedName>
</protein>
<keyword evidence="3" id="KW-1185">Reference proteome</keyword>
<name>A0A7R9QBG8_9ACAR</name>
<dbReference type="EMBL" id="CAJPVJ010000410">
    <property type="protein sequence ID" value="CAG2162372.1"/>
    <property type="molecule type" value="Genomic_DNA"/>
</dbReference>
<accession>A0A7R9QBG8</accession>